<organism evidence="2 3">
    <name type="scientific">Streptomyces antimycoticus</name>
    <dbReference type="NCBI Taxonomy" id="68175"/>
    <lineage>
        <taxon>Bacteria</taxon>
        <taxon>Bacillati</taxon>
        <taxon>Actinomycetota</taxon>
        <taxon>Actinomycetes</taxon>
        <taxon>Kitasatosporales</taxon>
        <taxon>Streptomycetaceae</taxon>
        <taxon>Streptomyces</taxon>
        <taxon>Streptomyces violaceusniger group</taxon>
    </lineage>
</organism>
<name>A0A4D4KIT4_9ACTN</name>
<evidence type="ECO:0000313" key="3">
    <source>
        <dbReference type="Proteomes" id="UP000299290"/>
    </source>
</evidence>
<keyword evidence="3" id="KW-1185">Reference proteome</keyword>
<sequence>MEVGVETAQAVSAAVGKLPRMDELTRRRVYGADHEDPRTAAGKRLPGAGGRAAGRTTTARDPVDRRTAERRSISLITEIGAHEAGGRALYGLRADDPKRWEWEGDMP</sequence>
<reference evidence="2 3" key="1">
    <citation type="journal article" date="2020" name="Int. J. Syst. Evol. Microbiol.">
        <title>Reclassification of Streptomyces castelarensis and Streptomyces sporoclivatus as later heterotypic synonyms of Streptomyces antimycoticus.</title>
        <authorList>
            <person name="Komaki H."/>
            <person name="Tamura T."/>
        </authorList>
    </citation>
    <scope>NUCLEOTIDE SEQUENCE [LARGE SCALE GENOMIC DNA]</scope>
    <source>
        <strain evidence="2 3">NBRC 12839</strain>
    </source>
</reference>
<accession>A0A4D4KIT4</accession>
<feature type="compositionally biased region" description="Basic and acidic residues" evidence="1">
    <location>
        <begin position="28"/>
        <end position="38"/>
    </location>
</feature>
<comment type="caution">
    <text evidence="2">The sequence shown here is derived from an EMBL/GenBank/DDBJ whole genome shotgun (WGS) entry which is preliminary data.</text>
</comment>
<protein>
    <submittedName>
        <fullName evidence="2">Uncharacterized protein</fullName>
    </submittedName>
</protein>
<evidence type="ECO:0000256" key="1">
    <source>
        <dbReference type="SAM" id="MobiDB-lite"/>
    </source>
</evidence>
<feature type="region of interest" description="Disordered" evidence="1">
    <location>
        <begin position="28"/>
        <end position="68"/>
    </location>
</feature>
<proteinExistence type="predicted"/>
<evidence type="ECO:0000313" key="2">
    <source>
        <dbReference type="EMBL" id="GDY49081.1"/>
    </source>
</evidence>
<dbReference type="AlphaFoldDB" id="A0A4D4KIT4"/>
<dbReference type="Proteomes" id="UP000299290">
    <property type="component" value="Unassembled WGS sequence"/>
</dbReference>
<gene>
    <name evidence="2" type="ORF">SANT12839_099630</name>
</gene>
<dbReference type="EMBL" id="BJHV01000002">
    <property type="protein sequence ID" value="GDY49081.1"/>
    <property type="molecule type" value="Genomic_DNA"/>
</dbReference>